<keyword evidence="3" id="KW-1185">Reference proteome</keyword>
<proteinExistence type="predicted"/>
<dbReference type="Proteomes" id="UP000267251">
    <property type="component" value="Unassembled WGS sequence"/>
</dbReference>
<feature type="region of interest" description="Disordered" evidence="1">
    <location>
        <begin position="1"/>
        <end position="23"/>
    </location>
</feature>
<protein>
    <submittedName>
        <fullName evidence="2">Uncharacterized protein</fullName>
    </submittedName>
</protein>
<feature type="compositionally biased region" description="Basic and acidic residues" evidence="1">
    <location>
        <begin position="9"/>
        <end position="23"/>
    </location>
</feature>
<dbReference type="AlphaFoldDB" id="A0A4P9Y7U2"/>
<evidence type="ECO:0000313" key="3">
    <source>
        <dbReference type="Proteomes" id="UP000267251"/>
    </source>
</evidence>
<evidence type="ECO:0000313" key="2">
    <source>
        <dbReference type="EMBL" id="RKP14351.1"/>
    </source>
</evidence>
<sequence>MGKTTPMGRDYRERGGGEEGKRVPEIRSKALVLPLLPLLSGLSSGFKGIERKRIIRGVGGCACQDKEFRDNIYNQTSVWGMKRRKQPCRERRTNDQSHPLSSGRMGRVGGDGKDASASARAESWKKSILECSHDPGIVRDGLVWIWKVIAQKRIRILVVCVHGPMQVGGWREEEERGE</sequence>
<feature type="region of interest" description="Disordered" evidence="1">
    <location>
        <begin position="83"/>
        <end position="117"/>
    </location>
</feature>
<gene>
    <name evidence="2" type="ORF">BJ684DRAFT_15315</name>
</gene>
<dbReference type="EMBL" id="KZ987847">
    <property type="protein sequence ID" value="RKP14351.1"/>
    <property type="molecule type" value="Genomic_DNA"/>
</dbReference>
<reference evidence="3" key="1">
    <citation type="journal article" date="2018" name="Nat. Microbiol.">
        <title>Leveraging single-cell genomics to expand the fungal tree of life.</title>
        <authorList>
            <person name="Ahrendt S.R."/>
            <person name="Quandt C.A."/>
            <person name="Ciobanu D."/>
            <person name="Clum A."/>
            <person name="Salamov A."/>
            <person name="Andreopoulos B."/>
            <person name="Cheng J.F."/>
            <person name="Woyke T."/>
            <person name="Pelin A."/>
            <person name="Henrissat B."/>
            <person name="Reynolds N.K."/>
            <person name="Benny G.L."/>
            <person name="Smith M.E."/>
            <person name="James T.Y."/>
            <person name="Grigoriev I.V."/>
        </authorList>
    </citation>
    <scope>NUCLEOTIDE SEQUENCE [LARGE SCALE GENOMIC DNA]</scope>
</reference>
<evidence type="ECO:0000256" key="1">
    <source>
        <dbReference type="SAM" id="MobiDB-lite"/>
    </source>
</evidence>
<accession>A0A4P9Y7U2</accession>
<organism evidence="2 3">
    <name type="scientific">Piptocephalis cylindrospora</name>
    <dbReference type="NCBI Taxonomy" id="1907219"/>
    <lineage>
        <taxon>Eukaryota</taxon>
        <taxon>Fungi</taxon>
        <taxon>Fungi incertae sedis</taxon>
        <taxon>Zoopagomycota</taxon>
        <taxon>Zoopagomycotina</taxon>
        <taxon>Zoopagomycetes</taxon>
        <taxon>Zoopagales</taxon>
        <taxon>Piptocephalidaceae</taxon>
        <taxon>Piptocephalis</taxon>
    </lineage>
</organism>
<name>A0A4P9Y7U2_9FUNG</name>